<accession>A0A1M5Q1W5</accession>
<comment type="catalytic activity">
    <reaction evidence="10 11">
        <text>a lipid X + a UDP-2-N,3-O-bis[(3R)-3-hydroxyacyl]-alpha-D-glucosamine = a lipid A disaccharide + UDP + H(+)</text>
        <dbReference type="Rhea" id="RHEA:67828"/>
        <dbReference type="ChEBI" id="CHEBI:15378"/>
        <dbReference type="ChEBI" id="CHEBI:58223"/>
        <dbReference type="ChEBI" id="CHEBI:137748"/>
        <dbReference type="ChEBI" id="CHEBI:176338"/>
        <dbReference type="ChEBI" id="CHEBI:176343"/>
        <dbReference type="EC" id="2.4.1.182"/>
    </reaction>
</comment>
<keyword evidence="7 11" id="KW-0328">Glycosyltransferase</keyword>
<dbReference type="PANTHER" id="PTHR30372">
    <property type="entry name" value="LIPID-A-DISACCHARIDE SYNTHASE"/>
    <property type="match status" value="1"/>
</dbReference>
<dbReference type="Proteomes" id="UP000199758">
    <property type="component" value="Unassembled WGS sequence"/>
</dbReference>
<dbReference type="HAMAP" id="MF_00392">
    <property type="entry name" value="LpxB"/>
    <property type="match status" value="1"/>
</dbReference>
<evidence type="ECO:0000256" key="7">
    <source>
        <dbReference type="ARBA" id="ARBA00022676"/>
    </source>
</evidence>
<name>A0A1M5Q1W5_9GAMM</name>
<dbReference type="UniPathway" id="UPA00973"/>
<dbReference type="EMBL" id="FQWZ01000005">
    <property type="protein sequence ID" value="SHH07920.1"/>
    <property type="molecule type" value="Genomic_DNA"/>
</dbReference>
<organism evidence="12 13">
    <name type="scientific">Hydrocarboniphaga daqingensis</name>
    <dbReference type="NCBI Taxonomy" id="490188"/>
    <lineage>
        <taxon>Bacteria</taxon>
        <taxon>Pseudomonadati</taxon>
        <taxon>Pseudomonadota</taxon>
        <taxon>Gammaproteobacteria</taxon>
        <taxon>Nevskiales</taxon>
        <taxon>Nevskiaceae</taxon>
        <taxon>Hydrocarboniphaga</taxon>
    </lineage>
</organism>
<evidence type="ECO:0000256" key="1">
    <source>
        <dbReference type="ARBA" id="ARBA00002056"/>
    </source>
</evidence>
<dbReference type="InterPro" id="IPR003835">
    <property type="entry name" value="Glyco_trans_19"/>
</dbReference>
<evidence type="ECO:0000313" key="13">
    <source>
        <dbReference type="Proteomes" id="UP000199758"/>
    </source>
</evidence>
<evidence type="ECO:0000256" key="3">
    <source>
        <dbReference type="ARBA" id="ARBA00012687"/>
    </source>
</evidence>
<comment type="function">
    <text evidence="1 11">Condensation of UDP-2,3-diacylglucosamine and 2,3-diacylglucosamine-1-phosphate to form lipid A disaccharide, a precursor of lipid A, a phosphorylated glycolipid that anchors the lipopolysaccharide to the outer membrane of the cell.</text>
</comment>
<keyword evidence="6 11" id="KW-0441">Lipid A biosynthesis</keyword>
<dbReference type="Gene3D" id="3.40.50.2000">
    <property type="entry name" value="Glycogen Phosphorylase B"/>
    <property type="match status" value="1"/>
</dbReference>
<dbReference type="GO" id="GO:0008915">
    <property type="term" value="F:lipid-A-disaccharide synthase activity"/>
    <property type="evidence" value="ECO:0007669"/>
    <property type="project" value="UniProtKB-UniRule"/>
</dbReference>
<dbReference type="NCBIfam" id="TIGR00215">
    <property type="entry name" value="lpxB"/>
    <property type="match status" value="1"/>
</dbReference>
<keyword evidence="13" id="KW-1185">Reference proteome</keyword>
<evidence type="ECO:0000313" key="12">
    <source>
        <dbReference type="EMBL" id="SHH07920.1"/>
    </source>
</evidence>
<dbReference type="SUPFAM" id="SSF53756">
    <property type="entry name" value="UDP-Glycosyltransferase/glycogen phosphorylase"/>
    <property type="match status" value="1"/>
</dbReference>
<gene>
    <name evidence="11" type="primary">lpxB</name>
    <name evidence="12" type="ORF">SAMN04488068_2452</name>
</gene>
<comment type="similarity">
    <text evidence="2 11">Belongs to the LpxB family.</text>
</comment>
<evidence type="ECO:0000256" key="4">
    <source>
        <dbReference type="ARBA" id="ARBA00020902"/>
    </source>
</evidence>
<evidence type="ECO:0000256" key="9">
    <source>
        <dbReference type="ARBA" id="ARBA00023098"/>
    </source>
</evidence>
<dbReference type="Pfam" id="PF02684">
    <property type="entry name" value="LpxB"/>
    <property type="match status" value="1"/>
</dbReference>
<keyword evidence="5 11" id="KW-0444">Lipid biosynthesis</keyword>
<sequence length="398" mass="43023">MARPPLRFALIAGELSGDLLGAALIRGLQELHPDAEFYGVAGPAMVQAGCRPLASIEALSVMGIAEVLPALPRLFRLRADLLRRLTGGERPDIVIGIDAPDFNLGLERRLRDRGLLTVQVVSPSVWAWRRGRVRGIVRAVDLLLCLLPFEPAFYDAEIRRHALAGRGRQRFQARYIGHPLANELDDSVLPSQARARLGLTADGPLLAVLPGSRGSEIEYLSDTFVQAAAWLRVRLPGLRLITPIAKPALRARFAEAIATHAPQLDWTVVDGQSRDVMRAADAVLLASGTATLECLLLGRPMVVAYKGSPLTAWLMLNAGLLKTRYVSLPNLLSADPCVPELLQQAATPAALGAALLPLLRDTDARQRQLRQFDAVRAELRRDAGAAAAQAITELLPPG</sequence>
<keyword evidence="9 11" id="KW-0443">Lipid metabolism</keyword>
<dbReference type="GO" id="GO:0009245">
    <property type="term" value="P:lipid A biosynthetic process"/>
    <property type="evidence" value="ECO:0007669"/>
    <property type="project" value="UniProtKB-UniRule"/>
</dbReference>
<evidence type="ECO:0000256" key="8">
    <source>
        <dbReference type="ARBA" id="ARBA00022679"/>
    </source>
</evidence>
<proteinExistence type="inferred from homology"/>
<keyword evidence="8 11" id="KW-0808">Transferase</keyword>
<dbReference type="RefSeq" id="WP_072898038.1">
    <property type="nucleotide sequence ID" value="NZ_FQWZ01000005.1"/>
</dbReference>
<dbReference type="GO" id="GO:0016020">
    <property type="term" value="C:membrane"/>
    <property type="evidence" value="ECO:0007669"/>
    <property type="project" value="GOC"/>
</dbReference>
<dbReference type="EC" id="2.4.1.182" evidence="3 11"/>
<dbReference type="PANTHER" id="PTHR30372:SF4">
    <property type="entry name" value="LIPID-A-DISACCHARIDE SYNTHASE, MITOCHONDRIAL-RELATED"/>
    <property type="match status" value="1"/>
</dbReference>
<protein>
    <recommendedName>
        <fullName evidence="4 11">Lipid-A-disaccharide synthase</fullName>
        <ecNumber evidence="3 11">2.4.1.182</ecNumber>
    </recommendedName>
</protein>
<evidence type="ECO:0000256" key="6">
    <source>
        <dbReference type="ARBA" id="ARBA00022556"/>
    </source>
</evidence>
<dbReference type="AlphaFoldDB" id="A0A1M5Q1W5"/>
<evidence type="ECO:0000256" key="5">
    <source>
        <dbReference type="ARBA" id="ARBA00022516"/>
    </source>
</evidence>
<comment type="pathway">
    <text evidence="11">Bacterial outer membrane biogenesis; LPS lipid A biosynthesis.</text>
</comment>
<dbReference type="STRING" id="490188.SAMN04488068_2452"/>
<evidence type="ECO:0000256" key="11">
    <source>
        <dbReference type="HAMAP-Rule" id="MF_00392"/>
    </source>
</evidence>
<reference evidence="12 13" key="1">
    <citation type="submission" date="2016-11" db="EMBL/GenBank/DDBJ databases">
        <authorList>
            <person name="Jaros S."/>
            <person name="Januszkiewicz K."/>
            <person name="Wedrychowicz H."/>
        </authorList>
    </citation>
    <scope>NUCLEOTIDE SEQUENCE [LARGE SCALE GENOMIC DNA]</scope>
    <source>
        <strain evidence="12 13">CGMCC 1.7049</strain>
    </source>
</reference>
<dbReference type="GO" id="GO:0005543">
    <property type="term" value="F:phospholipid binding"/>
    <property type="evidence" value="ECO:0007669"/>
    <property type="project" value="TreeGrafter"/>
</dbReference>
<evidence type="ECO:0000256" key="2">
    <source>
        <dbReference type="ARBA" id="ARBA00007868"/>
    </source>
</evidence>
<evidence type="ECO:0000256" key="10">
    <source>
        <dbReference type="ARBA" id="ARBA00048975"/>
    </source>
</evidence>